<keyword evidence="1" id="KW-0614">Plasmid</keyword>
<sequence length="124" mass="13843">MPDNHGNDAELLPSHVTSPAFHAQINKVNKVVMELIEVALRLRKQEPLIAMLLGTTDEVLDAYEKAEKEDLLDLCRLGLPLVILRVNTVEEVTLLASSGFSSAQMLRNLSKHITLEPYKPRSKT</sequence>
<dbReference type="KEGG" id="pna:Pnap_4327"/>
<organism evidence="1 2">
    <name type="scientific">Polaromonas naphthalenivorans (strain CJ2)</name>
    <dbReference type="NCBI Taxonomy" id="365044"/>
    <lineage>
        <taxon>Bacteria</taxon>
        <taxon>Pseudomonadati</taxon>
        <taxon>Pseudomonadota</taxon>
        <taxon>Betaproteobacteria</taxon>
        <taxon>Burkholderiales</taxon>
        <taxon>Comamonadaceae</taxon>
        <taxon>Polaromonas</taxon>
    </lineage>
</organism>
<gene>
    <name evidence="1" type="ordered locus">Pnap_4327</name>
</gene>
<protein>
    <submittedName>
        <fullName evidence="1">Uncharacterized protein</fullName>
    </submittedName>
</protein>
<dbReference type="RefSeq" id="WP_011797982.1">
    <property type="nucleotide sequence ID" value="NC_008757.1"/>
</dbReference>
<geneLocation type="plasmid" evidence="1 2">
    <name>pPNAP01</name>
</geneLocation>
<accession>A1VVD1</accession>
<keyword evidence="2" id="KW-1185">Reference proteome</keyword>
<dbReference type="EMBL" id="CP000530">
    <property type="protein sequence ID" value="ABM39609.1"/>
    <property type="molecule type" value="Genomic_DNA"/>
</dbReference>
<name>A1VVD1_POLNA</name>
<evidence type="ECO:0000313" key="1">
    <source>
        <dbReference type="EMBL" id="ABM39609.1"/>
    </source>
</evidence>
<reference evidence="2" key="1">
    <citation type="journal article" date="2009" name="Environ. Microbiol.">
        <title>The genome of Polaromonas naphthalenivorans strain CJ2, isolated from coal tar-contaminated sediment, reveals physiological and metabolic versatility and evolution through extensive horizontal gene transfer.</title>
        <authorList>
            <person name="Yagi J.M."/>
            <person name="Sims D."/>
            <person name="Brettin T."/>
            <person name="Bruce D."/>
            <person name="Madsen E.L."/>
        </authorList>
    </citation>
    <scope>NUCLEOTIDE SEQUENCE [LARGE SCALE GENOMIC DNA]</scope>
    <source>
        <strain evidence="2">CJ2</strain>
        <plasmid evidence="2">Plasmid pPNAP01</plasmid>
    </source>
</reference>
<dbReference type="HOGENOM" id="CLU_2001788_0_0_4"/>
<dbReference type="Proteomes" id="UP000000644">
    <property type="component" value="Plasmid pPNAP01"/>
</dbReference>
<proteinExistence type="predicted"/>
<dbReference type="AlphaFoldDB" id="A1VVD1"/>
<evidence type="ECO:0000313" key="2">
    <source>
        <dbReference type="Proteomes" id="UP000000644"/>
    </source>
</evidence>